<evidence type="ECO:0000256" key="6">
    <source>
        <dbReference type="SAM" id="MobiDB-lite"/>
    </source>
</evidence>
<feature type="transmembrane region" description="Helical" evidence="7">
    <location>
        <begin position="81"/>
        <end position="100"/>
    </location>
</feature>
<feature type="domain" description="Metallo-beta-lactamase" evidence="8">
    <location>
        <begin position="581"/>
        <end position="758"/>
    </location>
</feature>
<feature type="transmembrane region" description="Helical" evidence="7">
    <location>
        <begin position="450"/>
        <end position="474"/>
    </location>
</feature>
<evidence type="ECO:0000256" key="5">
    <source>
        <dbReference type="ARBA" id="ARBA00023136"/>
    </source>
</evidence>
<evidence type="ECO:0000313" key="9">
    <source>
        <dbReference type="EMBL" id="GAA1758070.1"/>
    </source>
</evidence>
<feature type="transmembrane region" description="Helical" evidence="7">
    <location>
        <begin position="58"/>
        <end position="75"/>
    </location>
</feature>
<dbReference type="SMART" id="SM00849">
    <property type="entry name" value="Lactamase_B"/>
    <property type="match status" value="1"/>
</dbReference>
<evidence type="ECO:0000256" key="2">
    <source>
        <dbReference type="ARBA" id="ARBA00022475"/>
    </source>
</evidence>
<dbReference type="Gene3D" id="3.60.15.10">
    <property type="entry name" value="Ribonuclease Z/Hydroxyacylglutathione hydrolase-like"/>
    <property type="match status" value="1"/>
</dbReference>
<dbReference type="InterPro" id="IPR004477">
    <property type="entry name" value="ComEC_N"/>
</dbReference>
<dbReference type="InterPro" id="IPR052159">
    <property type="entry name" value="Competence_DNA_uptake"/>
</dbReference>
<feature type="compositionally biased region" description="Basic and acidic residues" evidence="6">
    <location>
        <begin position="17"/>
        <end position="28"/>
    </location>
</feature>
<feature type="transmembrane region" description="Helical" evidence="7">
    <location>
        <begin position="521"/>
        <end position="540"/>
    </location>
</feature>
<feature type="transmembrane region" description="Helical" evidence="7">
    <location>
        <begin position="291"/>
        <end position="311"/>
    </location>
</feature>
<feature type="transmembrane region" description="Helical" evidence="7">
    <location>
        <begin position="421"/>
        <end position="444"/>
    </location>
</feature>
<feature type="transmembrane region" description="Helical" evidence="7">
    <location>
        <begin position="391"/>
        <end position="409"/>
    </location>
</feature>
<feature type="transmembrane region" description="Helical" evidence="7">
    <location>
        <begin position="547"/>
        <end position="568"/>
    </location>
</feature>
<organism evidence="9 10">
    <name type="scientific">Nostocoides vanveenii</name>
    <dbReference type="NCBI Taxonomy" id="330835"/>
    <lineage>
        <taxon>Bacteria</taxon>
        <taxon>Bacillati</taxon>
        <taxon>Actinomycetota</taxon>
        <taxon>Actinomycetes</taxon>
        <taxon>Micrococcales</taxon>
        <taxon>Intrasporangiaceae</taxon>
        <taxon>Nostocoides</taxon>
    </lineage>
</organism>
<comment type="subcellular location">
    <subcellularLocation>
        <location evidence="1">Cell membrane</location>
        <topology evidence="1">Multi-pass membrane protein</topology>
    </subcellularLocation>
</comment>
<dbReference type="CDD" id="cd07731">
    <property type="entry name" value="ComA-like_MBL-fold"/>
    <property type="match status" value="1"/>
</dbReference>
<proteinExistence type="predicted"/>
<dbReference type="PANTHER" id="PTHR30619">
    <property type="entry name" value="DNA INTERNALIZATION/COMPETENCE PROTEIN COMEC/REC2"/>
    <property type="match status" value="1"/>
</dbReference>
<evidence type="ECO:0000259" key="8">
    <source>
        <dbReference type="SMART" id="SM00849"/>
    </source>
</evidence>
<dbReference type="InterPro" id="IPR035681">
    <property type="entry name" value="ComA-like_MBL"/>
</dbReference>
<dbReference type="InterPro" id="IPR036866">
    <property type="entry name" value="RibonucZ/Hydroxyglut_hydro"/>
</dbReference>
<feature type="region of interest" description="Disordered" evidence="6">
    <location>
        <begin position="1"/>
        <end position="31"/>
    </location>
</feature>
<dbReference type="Proteomes" id="UP001501475">
    <property type="component" value="Unassembled WGS sequence"/>
</dbReference>
<keyword evidence="4 7" id="KW-1133">Transmembrane helix</keyword>
<dbReference type="NCBIfam" id="TIGR00360">
    <property type="entry name" value="ComEC_N-term"/>
    <property type="match status" value="1"/>
</dbReference>
<keyword evidence="2" id="KW-1003">Cell membrane</keyword>
<sequence length="828" mass="86335">MTNRSGPAARPANTSDAHAESERADPARTRNGLVEIDPRGAARMVRALHRPPTASPRLDIRLLVPALAAWAMVAATLALSWQIRLCLAGGGVLIAAFLAWRGRPRHRRWHARLMLAALSAAVVGLTVGAAAAADARRRSGPLPEWISERAVVRVTAIVAGEPIDVGHGRILVRVRASRVVARGLSSAVSARLLVVGDVRWSAVRWRQEVALVGRLGPGDDGSAELAVVRALGPPIAGPDRSATGWTASVREALRGAVAALPPDGQGLVPAMVVGDTSRSPPDLIADMRTTGLTHLSAVSGANISILLAAIAPLIRWARIPRRARPIAFVVVVAAFVAVARPEPSVLRAAVMGTIGLLAVYRATRASGIPALAAAVVAMLVVDPWLARSPGFALSVLATLGLLLFVRPWAESLEPHVLPRLRPALPALLVPLAAQVTCAPIIVLLQGSVSVVGIPANLLAAIFVAPVTIAGAGLALAGMTGLAPAAAAWLPGLPALAIAQIAHRGARVSWASAPWPEGPRGAWLMTALVALALVCGPRLTYAVRHHPVPWLGCGLLTGALLAPVGSLAWPPPWQFVACDVGQGDALVLRTGEQSAILVDAGPEPSAVDRCLRQLNVRRLDAIVLTHFHADHIAGLSGALAGRQVGTILVSPVADPTQGANEVAAQAHSRSIPVRSVRVGEVITAGSVTATVWWPGRRILDGSVPNNASIVLDAHVAGLDLFLSGDIEREAGHALWRAVSGDPALRSRLSAYDVVKLPHHGSSNLDPSLMGLLRAPLMVVSVGADNDYGHPSPGALAWVQSTGARLLRTDEDGDIAVWLDHGRLTTRTHH</sequence>
<evidence type="ECO:0000256" key="7">
    <source>
        <dbReference type="SAM" id="Phobius"/>
    </source>
</evidence>
<dbReference type="PANTHER" id="PTHR30619:SF1">
    <property type="entry name" value="RECOMBINATION PROTEIN 2"/>
    <property type="match status" value="1"/>
</dbReference>
<dbReference type="EMBL" id="BAAAPN010000044">
    <property type="protein sequence ID" value="GAA1758070.1"/>
    <property type="molecule type" value="Genomic_DNA"/>
</dbReference>
<dbReference type="SUPFAM" id="SSF56281">
    <property type="entry name" value="Metallo-hydrolase/oxidoreductase"/>
    <property type="match status" value="1"/>
</dbReference>
<dbReference type="InterPro" id="IPR001279">
    <property type="entry name" value="Metallo-B-lactamas"/>
</dbReference>
<feature type="transmembrane region" description="Helical" evidence="7">
    <location>
        <begin position="323"/>
        <end position="339"/>
    </location>
</feature>
<evidence type="ECO:0000313" key="10">
    <source>
        <dbReference type="Proteomes" id="UP001501475"/>
    </source>
</evidence>
<keyword evidence="3 7" id="KW-0812">Transmembrane</keyword>
<keyword evidence="5 7" id="KW-0472">Membrane</keyword>
<reference evidence="9 10" key="1">
    <citation type="journal article" date="2019" name="Int. J. Syst. Evol. Microbiol.">
        <title>The Global Catalogue of Microorganisms (GCM) 10K type strain sequencing project: providing services to taxonomists for standard genome sequencing and annotation.</title>
        <authorList>
            <consortium name="The Broad Institute Genomics Platform"/>
            <consortium name="The Broad Institute Genome Sequencing Center for Infectious Disease"/>
            <person name="Wu L."/>
            <person name="Ma J."/>
        </authorList>
    </citation>
    <scope>NUCLEOTIDE SEQUENCE [LARGE SCALE GENOMIC DNA]</scope>
    <source>
        <strain evidence="9 10">JCM 15591</strain>
    </source>
</reference>
<dbReference type="Pfam" id="PF00753">
    <property type="entry name" value="Lactamase_B"/>
    <property type="match status" value="1"/>
</dbReference>
<name>A0ABN2KLK6_9MICO</name>
<evidence type="ECO:0000256" key="1">
    <source>
        <dbReference type="ARBA" id="ARBA00004651"/>
    </source>
</evidence>
<accession>A0ABN2KLK6</accession>
<evidence type="ECO:0000256" key="3">
    <source>
        <dbReference type="ARBA" id="ARBA00022692"/>
    </source>
</evidence>
<feature type="transmembrane region" description="Helical" evidence="7">
    <location>
        <begin position="367"/>
        <end position="385"/>
    </location>
</feature>
<feature type="transmembrane region" description="Helical" evidence="7">
    <location>
        <begin position="112"/>
        <end position="133"/>
    </location>
</feature>
<gene>
    <name evidence="9" type="ORF">GCM10009810_17050</name>
</gene>
<evidence type="ECO:0000256" key="4">
    <source>
        <dbReference type="ARBA" id="ARBA00022989"/>
    </source>
</evidence>
<keyword evidence="10" id="KW-1185">Reference proteome</keyword>
<dbReference type="Pfam" id="PF03772">
    <property type="entry name" value="Competence"/>
    <property type="match status" value="1"/>
</dbReference>
<comment type="caution">
    <text evidence="9">The sequence shown here is derived from an EMBL/GenBank/DDBJ whole genome shotgun (WGS) entry which is preliminary data.</text>
</comment>
<protein>
    <submittedName>
        <fullName evidence="9">ComEC/Rec2 family competence protein</fullName>
    </submittedName>
</protein>